<accession>A0A7R9FTE8</accession>
<dbReference type="InterPro" id="IPR036397">
    <property type="entry name" value="RNaseH_sf"/>
</dbReference>
<dbReference type="PROSITE" id="PS50994">
    <property type="entry name" value="INTEGRASE"/>
    <property type="match status" value="1"/>
</dbReference>
<dbReference type="Gene3D" id="3.30.420.10">
    <property type="entry name" value="Ribonuclease H-like superfamily/Ribonuclease H"/>
    <property type="match status" value="1"/>
</dbReference>
<evidence type="ECO:0000259" key="1">
    <source>
        <dbReference type="PROSITE" id="PS50994"/>
    </source>
</evidence>
<dbReference type="Pfam" id="PF13276">
    <property type="entry name" value="HTH_21"/>
    <property type="match status" value="1"/>
</dbReference>
<dbReference type="Proteomes" id="UP000677054">
    <property type="component" value="Unassembled WGS sequence"/>
</dbReference>
<dbReference type="SUPFAM" id="SSF53098">
    <property type="entry name" value="Ribonuclease H-like"/>
    <property type="match status" value="1"/>
</dbReference>
<evidence type="ECO:0000313" key="3">
    <source>
        <dbReference type="Proteomes" id="UP000677054"/>
    </source>
</evidence>
<dbReference type="InterPro" id="IPR048020">
    <property type="entry name" value="Transpos_IS3"/>
</dbReference>
<dbReference type="PANTHER" id="PTHR47515">
    <property type="entry name" value="LOW CALCIUM RESPONSE LOCUS PROTEIN T"/>
    <property type="match status" value="1"/>
</dbReference>
<dbReference type="NCBIfam" id="NF033516">
    <property type="entry name" value="transpos_IS3"/>
    <property type="match status" value="1"/>
</dbReference>
<dbReference type="Pfam" id="PF13683">
    <property type="entry name" value="rve_3"/>
    <property type="match status" value="1"/>
</dbReference>
<dbReference type="InterPro" id="IPR012337">
    <property type="entry name" value="RNaseH-like_sf"/>
</dbReference>
<name>A0A7R9FTE8_9CRUS</name>
<sequence length="323" mass="36262">MIEHCQLSERRACTLVGLSRDAYRNPAASSASNTALAAAIKEVALQRRRWGYRLIGDFLRPKHGANHKRVWRLYKELGLQVRKRRKKKSGNCRVPLVAARYLNQTWSMDFTSDALDNGRRIKCLVVADDYSHECVQIATDFGMGAQYVTRLLDDAARFRGYPQAIRTDNGPEFTARAFLAWTQQHDIQHILIQPGRPMQNGYIESLNDTLRDECLNENVFETLRQARELLSRWRDDYNQIRPHSSCQRMPPALFAAKMRQQEASSANSNNAEQAVGTTRLPTAQGCGQAAGPLPELPPLQTDALCVDGHTPTAAAHTPLAPPT</sequence>
<feature type="domain" description="Integrase catalytic" evidence="1">
    <location>
        <begin position="91"/>
        <end position="258"/>
    </location>
</feature>
<dbReference type="AlphaFoldDB" id="A0A7R9FTE8"/>
<gene>
    <name evidence="2" type="ORF">DSTB1V02_LOCUS14293</name>
</gene>
<evidence type="ECO:0000313" key="2">
    <source>
        <dbReference type="EMBL" id="CAD7254547.1"/>
    </source>
</evidence>
<proteinExistence type="predicted"/>
<dbReference type="GO" id="GO:0015074">
    <property type="term" value="P:DNA integration"/>
    <property type="evidence" value="ECO:0007669"/>
    <property type="project" value="InterPro"/>
</dbReference>
<dbReference type="InterPro" id="IPR001584">
    <property type="entry name" value="Integrase_cat-core"/>
</dbReference>
<dbReference type="OrthoDB" id="425619at2759"/>
<dbReference type="InterPro" id="IPR025948">
    <property type="entry name" value="HTH-like_dom"/>
</dbReference>
<dbReference type="GO" id="GO:0003676">
    <property type="term" value="F:nucleic acid binding"/>
    <property type="evidence" value="ECO:0007669"/>
    <property type="project" value="InterPro"/>
</dbReference>
<dbReference type="EMBL" id="CAJPEV010010382">
    <property type="protein sequence ID" value="CAG0905977.1"/>
    <property type="molecule type" value="Genomic_DNA"/>
</dbReference>
<protein>
    <recommendedName>
        <fullName evidence="1">Integrase catalytic domain-containing protein</fullName>
    </recommendedName>
</protein>
<dbReference type="PANTHER" id="PTHR47515:SF1">
    <property type="entry name" value="BLR2054 PROTEIN"/>
    <property type="match status" value="1"/>
</dbReference>
<reference evidence="2" key="1">
    <citation type="submission" date="2020-11" db="EMBL/GenBank/DDBJ databases">
        <authorList>
            <person name="Tran Van P."/>
        </authorList>
    </citation>
    <scope>NUCLEOTIDE SEQUENCE</scope>
</reference>
<organism evidence="2">
    <name type="scientific">Darwinula stevensoni</name>
    <dbReference type="NCBI Taxonomy" id="69355"/>
    <lineage>
        <taxon>Eukaryota</taxon>
        <taxon>Metazoa</taxon>
        <taxon>Ecdysozoa</taxon>
        <taxon>Arthropoda</taxon>
        <taxon>Crustacea</taxon>
        <taxon>Oligostraca</taxon>
        <taxon>Ostracoda</taxon>
        <taxon>Podocopa</taxon>
        <taxon>Podocopida</taxon>
        <taxon>Darwinulocopina</taxon>
        <taxon>Darwinuloidea</taxon>
        <taxon>Darwinulidae</taxon>
        <taxon>Darwinula</taxon>
    </lineage>
</organism>
<keyword evidence="3" id="KW-1185">Reference proteome</keyword>
<dbReference type="EMBL" id="LR909900">
    <property type="protein sequence ID" value="CAD7254547.1"/>
    <property type="molecule type" value="Genomic_DNA"/>
</dbReference>